<accession>A0A7K8W949</accession>
<feature type="non-terminal residue" evidence="4">
    <location>
        <position position="165"/>
    </location>
</feature>
<dbReference type="Pfam" id="PF04073">
    <property type="entry name" value="tRNA_edit"/>
    <property type="match status" value="1"/>
</dbReference>
<dbReference type="CDD" id="cd04335">
    <property type="entry name" value="PrdX_deacylase"/>
    <property type="match status" value="1"/>
</dbReference>
<evidence type="ECO:0000259" key="3">
    <source>
        <dbReference type="Pfam" id="PF04073"/>
    </source>
</evidence>
<organism evidence="4 5">
    <name type="scientific">Sclerurus mexicanus</name>
    <name type="common">tawny-throated leaftosser</name>
    <dbReference type="NCBI Taxonomy" id="265632"/>
    <lineage>
        <taxon>Eukaryota</taxon>
        <taxon>Metazoa</taxon>
        <taxon>Chordata</taxon>
        <taxon>Craniata</taxon>
        <taxon>Vertebrata</taxon>
        <taxon>Euteleostomi</taxon>
        <taxon>Archelosauria</taxon>
        <taxon>Archosauria</taxon>
        <taxon>Dinosauria</taxon>
        <taxon>Saurischia</taxon>
        <taxon>Theropoda</taxon>
        <taxon>Coelurosauria</taxon>
        <taxon>Aves</taxon>
        <taxon>Neognathae</taxon>
        <taxon>Neoaves</taxon>
        <taxon>Telluraves</taxon>
        <taxon>Australaves</taxon>
        <taxon>Passeriformes</taxon>
        <taxon>Furnariidae</taxon>
        <taxon>Sclerurus</taxon>
    </lineage>
</organism>
<comment type="similarity">
    <text evidence="1">Belongs to the PRORSD1 family.</text>
</comment>
<dbReference type="Gene3D" id="3.90.960.10">
    <property type="entry name" value="YbaK/aminoacyl-tRNA synthetase-associated domain"/>
    <property type="match status" value="1"/>
</dbReference>
<evidence type="ECO:0000256" key="2">
    <source>
        <dbReference type="ARBA" id="ARBA00031612"/>
    </source>
</evidence>
<dbReference type="PANTHER" id="PTHR31423">
    <property type="entry name" value="YBAK DOMAIN-CONTAINING PROTEIN"/>
    <property type="match status" value="1"/>
</dbReference>
<dbReference type="FunFam" id="3.90.960.10:FF:000005">
    <property type="entry name" value="Putative prolyl-tRNA synthetase"/>
    <property type="match status" value="1"/>
</dbReference>
<reference evidence="4 5" key="1">
    <citation type="submission" date="2019-09" db="EMBL/GenBank/DDBJ databases">
        <title>Bird 10,000 Genomes (B10K) Project - Family phase.</title>
        <authorList>
            <person name="Zhang G."/>
        </authorList>
    </citation>
    <scope>NUCLEOTIDE SEQUENCE [LARGE SCALE GENOMIC DNA]</scope>
    <source>
        <strain evidence="4">B10K-DU-001-03</strain>
        <tissue evidence="4">Muscle</tissue>
    </source>
</reference>
<name>A0A7K8W949_9FURN</name>
<proteinExistence type="inferred from homology"/>
<dbReference type="InterPro" id="IPR036754">
    <property type="entry name" value="YbaK/aa-tRNA-synt-asso_dom_sf"/>
</dbReference>
<dbReference type="PANTHER" id="PTHR31423:SF3">
    <property type="entry name" value="PROLYL-TRNA SYNTHETASE ASSOCIATED DOMAIN-CONTAINING PROTEIN 1-RELATED"/>
    <property type="match status" value="1"/>
</dbReference>
<feature type="non-terminal residue" evidence="4">
    <location>
        <position position="1"/>
    </location>
</feature>
<dbReference type="InterPro" id="IPR040285">
    <property type="entry name" value="ProX/PRXD1"/>
</dbReference>
<protein>
    <recommendedName>
        <fullName evidence="2">PrdX deacylase domain-containing protein 1</fullName>
    </recommendedName>
</protein>
<sequence length="165" mass="18515">EVREELERRLRALGIAADTAEHPQVLTVEEMMPHVQHMKGAHTKNLFLKDKKKKGFWLVTVLHNRQVNLNELAKRLGLGSGSLRFAEENAMLEKLKVGQGCATPLALFCDQGDVRLVLDAALLEGGHHKVYFHPMTNSATMGLSPDDFLKFVRSTGHEPIILHFD</sequence>
<dbReference type="Proteomes" id="UP000588334">
    <property type="component" value="Unassembled WGS sequence"/>
</dbReference>
<gene>
    <name evidence="4" type="primary">Prorsd1</name>
    <name evidence="4" type="ORF">SCLMEX_R05717</name>
</gene>
<dbReference type="InterPro" id="IPR007214">
    <property type="entry name" value="YbaK/aa-tRNA-synth-assoc-dom"/>
</dbReference>
<evidence type="ECO:0000256" key="1">
    <source>
        <dbReference type="ARBA" id="ARBA00010201"/>
    </source>
</evidence>
<dbReference type="GO" id="GO:0002161">
    <property type="term" value="F:aminoacyl-tRNA deacylase activity"/>
    <property type="evidence" value="ECO:0007669"/>
    <property type="project" value="InterPro"/>
</dbReference>
<dbReference type="SUPFAM" id="SSF55826">
    <property type="entry name" value="YbaK/ProRS associated domain"/>
    <property type="match status" value="1"/>
</dbReference>
<keyword evidence="5" id="KW-1185">Reference proteome</keyword>
<dbReference type="OrthoDB" id="424586at2759"/>
<evidence type="ECO:0000313" key="5">
    <source>
        <dbReference type="Proteomes" id="UP000588334"/>
    </source>
</evidence>
<evidence type="ECO:0000313" key="4">
    <source>
        <dbReference type="EMBL" id="NXF75211.1"/>
    </source>
</evidence>
<feature type="domain" description="YbaK/aminoacyl-tRNA synthetase-associated" evidence="3">
    <location>
        <begin position="22"/>
        <end position="151"/>
    </location>
</feature>
<comment type="caution">
    <text evidence="4">The sequence shown here is derived from an EMBL/GenBank/DDBJ whole genome shotgun (WGS) entry which is preliminary data.</text>
</comment>
<dbReference type="EMBL" id="VWZF01002607">
    <property type="protein sequence ID" value="NXF75211.1"/>
    <property type="molecule type" value="Genomic_DNA"/>
</dbReference>
<dbReference type="AlphaFoldDB" id="A0A7K8W949"/>